<dbReference type="GO" id="GO:0004176">
    <property type="term" value="F:ATP-dependent peptidase activity"/>
    <property type="evidence" value="ECO:0007669"/>
    <property type="project" value="InterPro"/>
</dbReference>
<dbReference type="GO" id="GO:0006508">
    <property type="term" value="P:proteolysis"/>
    <property type="evidence" value="ECO:0007669"/>
    <property type="project" value="InterPro"/>
</dbReference>
<sequence>VSLVARQMVERFVFSKKIGQIASGGGGGNPFLGQQMSSQKDYSMATTDIVDAEVIGSLLDHGVHVARPAMRTGHAAGGGVDEENGAAAAREQSTALRRGEDAHRPERDRGAEQAQEGTGGQGRWGGAPPSSCAPPSSSSCTGAGSKGKARAGGAGAAGRRRALRSAAATSCAPPPRDPARARARRGRRGPAEERLGGAGAVRRTGGWAGRHRARVLRRRKLLCGRRLGGAGAGAMECAEEPEIAAEAERSG</sequence>
<dbReference type="Proteomes" id="UP000324897">
    <property type="component" value="Chromosome 4"/>
</dbReference>
<feature type="non-terminal residue" evidence="3">
    <location>
        <position position="1"/>
    </location>
</feature>
<accession>A0A5J9VXQ7</accession>
<dbReference type="EMBL" id="RWGY01000007">
    <property type="protein sequence ID" value="TVU40483.1"/>
    <property type="molecule type" value="Genomic_DNA"/>
</dbReference>
<gene>
    <name evidence="3" type="ORF">EJB05_13949</name>
</gene>
<evidence type="ECO:0000313" key="4">
    <source>
        <dbReference type="Proteomes" id="UP000324897"/>
    </source>
</evidence>
<feature type="domain" description="Peptidase M41" evidence="2">
    <location>
        <begin position="3"/>
        <end position="60"/>
    </location>
</feature>
<protein>
    <recommendedName>
        <fullName evidence="2">Peptidase M41 domain-containing protein</fullName>
    </recommendedName>
</protein>
<dbReference type="AlphaFoldDB" id="A0A5J9VXQ7"/>
<dbReference type="SUPFAM" id="SSF140990">
    <property type="entry name" value="FtsH protease domain-like"/>
    <property type="match status" value="1"/>
</dbReference>
<dbReference type="Pfam" id="PF01434">
    <property type="entry name" value="Peptidase_M41"/>
    <property type="match status" value="1"/>
</dbReference>
<name>A0A5J9VXQ7_9POAL</name>
<dbReference type="GO" id="GO:0004222">
    <property type="term" value="F:metalloendopeptidase activity"/>
    <property type="evidence" value="ECO:0007669"/>
    <property type="project" value="InterPro"/>
</dbReference>
<dbReference type="InterPro" id="IPR000642">
    <property type="entry name" value="Peptidase_M41"/>
</dbReference>
<dbReference type="InterPro" id="IPR037219">
    <property type="entry name" value="Peptidase_M41-like"/>
</dbReference>
<dbReference type="Gramene" id="TVU40483">
    <property type="protein sequence ID" value="TVU40483"/>
    <property type="gene ID" value="EJB05_13949"/>
</dbReference>
<evidence type="ECO:0000313" key="3">
    <source>
        <dbReference type="EMBL" id="TVU40483.1"/>
    </source>
</evidence>
<dbReference type="GO" id="GO:0005524">
    <property type="term" value="F:ATP binding"/>
    <property type="evidence" value="ECO:0007669"/>
    <property type="project" value="InterPro"/>
</dbReference>
<reference evidence="3 4" key="1">
    <citation type="journal article" date="2019" name="Sci. Rep.">
        <title>A high-quality genome of Eragrostis curvula grass provides insights into Poaceae evolution and supports new strategies to enhance forage quality.</title>
        <authorList>
            <person name="Carballo J."/>
            <person name="Santos B.A.C.M."/>
            <person name="Zappacosta D."/>
            <person name="Garbus I."/>
            <person name="Selva J.P."/>
            <person name="Gallo C.A."/>
            <person name="Diaz A."/>
            <person name="Albertini E."/>
            <person name="Caccamo M."/>
            <person name="Echenique V."/>
        </authorList>
    </citation>
    <scope>NUCLEOTIDE SEQUENCE [LARGE SCALE GENOMIC DNA]</scope>
    <source>
        <strain evidence="4">cv. Victoria</strain>
        <tissue evidence="3">Leaf</tissue>
    </source>
</reference>
<feature type="region of interest" description="Disordered" evidence="1">
    <location>
        <begin position="73"/>
        <end position="209"/>
    </location>
</feature>
<keyword evidence="4" id="KW-1185">Reference proteome</keyword>
<feature type="compositionally biased region" description="Basic and acidic residues" evidence="1">
    <location>
        <begin position="97"/>
        <end position="111"/>
    </location>
</feature>
<feature type="compositionally biased region" description="Low complexity" evidence="1">
    <location>
        <begin position="126"/>
        <end position="143"/>
    </location>
</feature>
<proteinExistence type="predicted"/>
<comment type="caution">
    <text evidence="3">The sequence shown here is derived from an EMBL/GenBank/DDBJ whole genome shotgun (WGS) entry which is preliminary data.</text>
</comment>
<organism evidence="3 4">
    <name type="scientific">Eragrostis curvula</name>
    <name type="common">weeping love grass</name>
    <dbReference type="NCBI Taxonomy" id="38414"/>
    <lineage>
        <taxon>Eukaryota</taxon>
        <taxon>Viridiplantae</taxon>
        <taxon>Streptophyta</taxon>
        <taxon>Embryophyta</taxon>
        <taxon>Tracheophyta</taxon>
        <taxon>Spermatophyta</taxon>
        <taxon>Magnoliopsida</taxon>
        <taxon>Liliopsida</taxon>
        <taxon>Poales</taxon>
        <taxon>Poaceae</taxon>
        <taxon>PACMAD clade</taxon>
        <taxon>Chloridoideae</taxon>
        <taxon>Eragrostideae</taxon>
        <taxon>Eragrostidinae</taxon>
        <taxon>Eragrostis</taxon>
    </lineage>
</organism>
<evidence type="ECO:0000259" key="2">
    <source>
        <dbReference type="Pfam" id="PF01434"/>
    </source>
</evidence>
<evidence type="ECO:0000256" key="1">
    <source>
        <dbReference type="SAM" id="MobiDB-lite"/>
    </source>
</evidence>